<dbReference type="AlphaFoldDB" id="A0A7X4KCK9"/>
<reference evidence="1 2" key="1">
    <citation type="submission" date="2019-12" db="EMBL/GenBank/DDBJ databases">
        <title>Novel species isolated from a subtropical stream in China.</title>
        <authorList>
            <person name="Lu H."/>
        </authorList>
    </citation>
    <scope>NUCLEOTIDE SEQUENCE [LARGE SCALE GENOMIC DNA]</scope>
    <source>
        <strain evidence="1 2">FT55W</strain>
    </source>
</reference>
<name>A0A7X4KCK9_9BURK</name>
<evidence type="ECO:0000313" key="1">
    <source>
        <dbReference type="EMBL" id="MYM68454.1"/>
    </source>
</evidence>
<sequence>MTKPTSSRRTIAAKLLLVALFGIPAVLYLPRASDKGPNENRHLAPWPKLPDSVAALPVFNAQIDAWVNDHFGLRDQLVVLNTRLRYALFRQFPTHQIIEGKEGRLFLSTYQPQEPPYSGILSICGYGNSYAPLLERDINRLVEVTQREGINARLLVVPSSPVVNTRQLPSWVARLCNTTSPLMQQVLASPTLSPQARDKIYYPLNEMRQAAAEEELFPRTFFHWAGRGPRLVSDWTEQRFWGMQPQQATPYVSERQVKPSDVGQVFRGLEKPSQVEVMNTGASGIEMCESPACFGEALQPALSKVGEVSRYRNPKAPRGRLVLISDSFGLPAAIWFARYYKEVAHIGTNSIEQLNPAELEQLRHLVFDGRATDDVLVLYHDGTAQARRISKDFKALLPGF</sequence>
<proteinExistence type="predicted"/>
<evidence type="ECO:0008006" key="3">
    <source>
        <dbReference type="Google" id="ProtNLM"/>
    </source>
</evidence>
<evidence type="ECO:0000313" key="2">
    <source>
        <dbReference type="Proteomes" id="UP000450012"/>
    </source>
</evidence>
<comment type="caution">
    <text evidence="1">The sequence shown here is derived from an EMBL/GenBank/DDBJ whole genome shotgun (WGS) entry which is preliminary data.</text>
</comment>
<protein>
    <recommendedName>
        <fullName evidence="3">AlgX/AlgJ SGNH hydrolase-like domain-containing protein</fullName>
    </recommendedName>
</protein>
<gene>
    <name evidence="1" type="ORF">GTP45_16680</name>
</gene>
<dbReference type="Proteomes" id="UP000450012">
    <property type="component" value="Unassembled WGS sequence"/>
</dbReference>
<dbReference type="RefSeq" id="WP_161015010.1">
    <property type="nucleotide sequence ID" value="NZ_WWCK01000005.1"/>
</dbReference>
<dbReference type="EMBL" id="WWCK01000005">
    <property type="protein sequence ID" value="MYM68454.1"/>
    <property type="molecule type" value="Genomic_DNA"/>
</dbReference>
<accession>A0A7X4KCK9</accession>
<keyword evidence="2" id="KW-1185">Reference proteome</keyword>
<organism evidence="1 2">
    <name type="scientific">Duganella rivi</name>
    <dbReference type="NCBI Taxonomy" id="2666083"/>
    <lineage>
        <taxon>Bacteria</taxon>
        <taxon>Pseudomonadati</taxon>
        <taxon>Pseudomonadota</taxon>
        <taxon>Betaproteobacteria</taxon>
        <taxon>Burkholderiales</taxon>
        <taxon>Oxalobacteraceae</taxon>
        <taxon>Telluria group</taxon>
        <taxon>Duganella</taxon>
    </lineage>
</organism>